<feature type="signal peptide" evidence="1">
    <location>
        <begin position="1"/>
        <end position="32"/>
    </location>
</feature>
<sequence length="94" mass="9582">MTGDTQTVRPYWRRLGSALLLASCVAVLGAAAAPAPTPDASRTIADPAAPTILSAPAFRMPPSAAAAGSGQPLTSLDRGRDDLAKVYRSLNGGY</sequence>
<protein>
    <submittedName>
        <fullName evidence="2">Uncharacterized protein</fullName>
    </submittedName>
</protein>
<accession>A0ABV7KVF3</accession>
<feature type="chain" id="PRO_5047538821" evidence="1">
    <location>
        <begin position="33"/>
        <end position="94"/>
    </location>
</feature>
<evidence type="ECO:0000313" key="2">
    <source>
        <dbReference type="EMBL" id="MFC3226220.1"/>
    </source>
</evidence>
<name>A0ABV7KVF3_9PROT</name>
<dbReference type="RefSeq" id="WP_379898088.1">
    <property type="nucleotide sequence ID" value="NZ_JBHRTR010000009.1"/>
</dbReference>
<gene>
    <name evidence="2" type="ORF">ACFOGJ_03210</name>
</gene>
<keyword evidence="3" id="KW-1185">Reference proteome</keyword>
<evidence type="ECO:0000313" key="3">
    <source>
        <dbReference type="Proteomes" id="UP001595528"/>
    </source>
</evidence>
<reference evidence="3" key="1">
    <citation type="journal article" date="2019" name="Int. J. Syst. Evol. Microbiol.">
        <title>The Global Catalogue of Microorganisms (GCM) 10K type strain sequencing project: providing services to taxonomists for standard genome sequencing and annotation.</title>
        <authorList>
            <consortium name="The Broad Institute Genomics Platform"/>
            <consortium name="The Broad Institute Genome Sequencing Center for Infectious Disease"/>
            <person name="Wu L."/>
            <person name="Ma J."/>
        </authorList>
    </citation>
    <scope>NUCLEOTIDE SEQUENCE [LARGE SCALE GENOMIC DNA]</scope>
    <source>
        <strain evidence="3">KCTC 42964</strain>
    </source>
</reference>
<comment type="caution">
    <text evidence="2">The sequence shown here is derived from an EMBL/GenBank/DDBJ whole genome shotgun (WGS) entry which is preliminary data.</text>
</comment>
<organism evidence="2 3">
    <name type="scientific">Marinibaculum pumilum</name>
    <dbReference type="NCBI Taxonomy" id="1766165"/>
    <lineage>
        <taxon>Bacteria</taxon>
        <taxon>Pseudomonadati</taxon>
        <taxon>Pseudomonadota</taxon>
        <taxon>Alphaproteobacteria</taxon>
        <taxon>Rhodospirillales</taxon>
        <taxon>Rhodospirillaceae</taxon>
        <taxon>Marinibaculum</taxon>
    </lineage>
</organism>
<keyword evidence="1" id="KW-0732">Signal</keyword>
<dbReference type="Proteomes" id="UP001595528">
    <property type="component" value="Unassembled WGS sequence"/>
</dbReference>
<evidence type="ECO:0000256" key="1">
    <source>
        <dbReference type="SAM" id="SignalP"/>
    </source>
</evidence>
<dbReference type="EMBL" id="JBHRTR010000009">
    <property type="protein sequence ID" value="MFC3226220.1"/>
    <property type="molecule type" value="Genomic_DNA"/>
</dbReference>
<proteinExistence type="predicted"/>